<dbReference type="AlphaFoldDB" id="A0AAW0BLB9"/>
<feature type="compositionally biased region" description="Low complexity" evidence="1">
    <location>
        <begin position="110"/>
        <end position="128"/>
    </location>
</feature>
<evidence type="ECO:0000256" key="1">
    <source>
        <dbReference type="SAM" id="MobiDB-lite"/>
    </source>
</evidence>
<name>A0AAW0BLB9_9AGAR</name>
<dbReference type="Proteomes" id="UP001362999">
    <property type="component" value="Unassembled WGS sequence"/>
</dbReference>
<comment type="caution">
    <text evidence="2">The sequence shown here is derived from an EMBL/GenBank/DDBJ whole genome shotgun (WGS) entry which is preliminary data.</text>
</comment>
<feature type="region of interest" description="Disordered" evidence="1">
    <location>
        <begin position="1"/>
        <end position="40"/>
    </location>
</feature>
<sequence>MPPNQDSSSVRKRAPAESVDARQSKARRVAPESSADSLLNDGVDNDGAVIFSPHFTFTNPPRFSKGFVFVGTQEPAGFGSAPLLGQSLFLPGTDDEVTTVDPALLGHADVNPSNNSQPSVSSAAGSSAITASDEITTVDPALLGHADVNPTNNSQQSVSAAAVYSATPVSLAPEGRDSIIAPAIAPANLDPTATANAPPAVSPTAAAIAPPAAANTDNAVPQLAPAVDLAVAPAATAVAGNANVLPPAVDLAVAPAATTVANSAIVLPLAPASVAVTVPVTSRPLSVSLISAALVGLGSTRLEHCNDVLIGRVTGIHRWKEEDRFRFPLWDVPLDANWGPPLPFDKPDELLCAANTASALKFHFVAELSRYVLADRDGGALDQVSVNVVPMAARVRTAAETQVQQLSTPSTTVPISYWGPGQIRARTWTSTYGKAPNPFTNIFDARVSFRPYGGMDRLQVGDLGARDIVVIECQIRRYKIDKKKEETGWHKWITYHDLLSISLLQKAPAALTDGPAEMHGVAM</sequence>
<feature type="region of interest" description="Disordered" evidence="1">
    <location>
        <begin position="105"/>
        <end position="128"/>
    </location>
</feature>
<dbReference type="EMBL" id="JAWWNJ010000030">
    <property type="protein sequence ID" value="KAK7026977.1"/>
    <property type="molecule type" value="Genomic_DNA"/>
</dbReference>
<evidence type="ECO:0000313" key="3">
    <source>
        <dbReference type="Proteomes" id="UP001362999"/>
    </source>
</evidence>
<keyword evidence="3" id="KW-1185">Reference proteome</keyword>
<organism evidence="2 3">
    <name type="scientific">Favolaschia claudopus</name>
    <dbReference type="NCBI Taxonomy" id="2862362"/>
    <lineage>
        <taxon>Eukaryota</taxon>
        <taxon>Fungi</taxon>
        <taxon>Dikarya</taxon>
        <taxon>Basidiomycota</taxon>
        <taxon>Agaricomycotina</taxon>
        <taxon>Agaricomycetes</taxon>
        <taxon>Agaricomycetidae</taxon>
        <taxon>Agaricales</taxon>
        <taxon>Marasmiineae</taxon>
        <taxon>Mycenaceae</taxon>
        <taxon>Favolaschia</taxon>
    </lineage>
</organism>
<evidence type="ECO:0000313" key="2">
    <source>
        <dbReference type="EMBL" id="KAK7026977.1"/>
    </source>
</evidence>
<proteinExistence type="predicted"/>
<protein>
    <submittedName>
        <fullName evidence="2">Uncharacterized protein</fullName>
    </submittedName>
</protein>
<accession>A0AAW0BLB9</accession>
<gene>
    <name evidence="2" type="ORF">R3P38DRAFT_3191223</name>
</gene>
<reference evidence="2 3" key="1">
    <citation type="journal article" date="2024" name="J Genomics">
        <title>Draft genome sequencing and assembly of Favolaschia claudopus CIRM-BRFM 2984 isolated from oak limbs.</title>
        <authorList>
            <person name="Navarro D."/>
            <person name="Drula E."/>
            <person name="Chaduli D."/>
            <person name="Cazenave R."/>
            <person name="Ahrendt S."/>
            <person name="Wang J."/>
            <person name="Lipzen A."/>
            <person name="Daum C."/>
            <person name="Barry K."/>
            <person name="Grigoriev I.V."/>
            <person name="Favel A."/>
            <person name="Rosso M.N."/>
            <person name="Martin F."/>
        </authorList>
    </citation>
    <scope>NUCLEOTIDE SEQUENCE [LARGE SCALE GENOMIC DNA]</scope>
    <source>
        <strain evidence="2 3">CIRM-BRFM 2984</strain>
    </source>
</reference>